<gene>
    <name evidence="2" type="ORF">HR081_08030</name>
</gene>
<evidence type="ECO:0000256" key="1">
    <source>
        <dbReference type="SAM" id="SignalP"/>
    </source>
</evidence>
<sequence length="248" mass="27162">MKIFSKVFICTIIMSLILSGIGSSNTNASNKIIKEDIDVNKSVKNTKISENKTGEVSRLSASINNDEINLDTVLTNDFNTGDINLSGKISNLEESKQVDYTVDLTYADEEDIAGFLIDNSTGEEHEFDTRLAEASAAPLVVVAVMAARYGIQWAIKKYGKKAVNNAIKSNTHKVAKGINSRLLTSKGVDIGKFTQKVKGKNPVYRDPKTGWSISRNKGQSHGGSYWKLLDKSGTRKATLTKDGKILRK</sequence>
<dbReference type="AlphaFoldDB" id="A0A9X1EFU1"/>
<comment type="caution">
    <text evidence="2">The sequence shown here is derived from an EMBL/GenBank/DDBJ whole genome shotgun (WGS) entry which is preliminary data.</text>
</comment>
<dbReference type="RefSeq" id="WP_105989224.1">
    <property type="nucleotide sequence ID" value="NZ_CP092966.1"/>
</dbReference>
<evidence type="ECO:0000313" key="3">
    <source>
        <dbReference type="Proteomes" id="UP000524893"/>
    </source>
</evidence>
<feature type="chain" id="PRO_5041155329" description="Novel toxin 21 domain-containing protein" evidence="1">
    <location>
        <begin position="29"/>
        <end position="248"/>
    </location>
</feature>
<protein>
    <recommendedName>
        <fullName evidence="4">Novel toxin 21 domain-containing protein</fullName>
    </recommendedName>
</protein>
<accession>A0A9X1EFU1</accession>
<evidence type="ECO:0008006" key="4">
    <source>
        <dbReference type="Google" id="ProtNLM"/>
    </source>
</evidence>
<dbReference type="GeneID" id="72415437"/>
<dbReference type="EMBL" id="JABTCN010000022">
    <property type="protein sequence ID" value="MBA8776823.1"/>
    <property type="molecule type" value="Genomic_DNA"/>
</dbReference>
<name>A0A9X1EFU1_9STAP</name>
<organism evidence="2 3">
    <name type="scientific">Staphylococcus coagulans</name>
    <dbReference type="NCBI Taxonomy" id="74706"/>
    <lineage>
        <taxon>Bacteria</taxon>
        <taxon>Bacillati</taxon>
        <taxon>Bacillota</taxon>
        <taxon>Bacilli</taxon>
        <taxon>Bacillales</taxon>
        <taxon>Staphylococcaceae</taxon>
        <taxon>Staphylococcus</taxon>
    </lineage>
</organism>
<dbReference type="NCBIfam" id="NF038340">
    <property type="entry name" value="SAR2788_fam"/>
    <property type="match status" value="1"/>
</dbReference>
<reference evidence="2 3" key="1">
    <citation type="journal article" date="2020" name="Access Microbiol">
        <title>Isolation and genome sequencing of Staphylococcus schleiferi subspecies coagulans from Antarctic seals.</title>
        <authorList>
            <person name="Foster G."/>
            <person name="Robb A."/>
            <person name="Paterson G.K."/>
        </authorList>
    </citation>
    <scope>NUCLEOTIDE SEQUENCE [LARGE SCALE GENOMIC DNA]</scope>
    <source>
        <strain evidence="2 3">M615/02/4</strain>
    </source>
</reference>
<evidence type="ECO:0000313" key="2">
    <source>
        <dbReference type="EMBL" id="MBA8776823.1"/>
    </source>
</evidence>
<keyword evidence="1" id="KW-0732">Signal</keyword>
<feature type="signal peptide" evidence="1">
    <location>
        <begin position="1"/>
        <end position="28"/>
    </location>
</feature>
<dbReference type="Proteomes" id="UP000524893">
    <property type="component" value="Unassembled WGS sequence"/>
</dbReference>
<proteinExistence type="predicted"/>